<evidence type="ECO:0000256" key="7">
    <source>
        <dbReference type="ARBA" id="ARBA00023136"/>
    </source>
</evidence>
<sequence>MPVTARFHGNGLAGQDVGVRRTEGADVDFLLHHGVTVLGQWISIAELAGQLFALAVVFLAERRTLWTWPVQVAATVLLFSVYASAHLGGLAGRQIAILLISLYGWWAWHRRTDPVYGVVVRTGRWTERAAMVTAFAAGTVAMALALQSLDASWAPWPDAAIFVGTLVAFAAQGVGLVEFWGVWLVVDAIGVPLQISSGLYFSAAIYLVFAGLVVHGWISWSRSARRVRAPEQVTTAADRAGH</sequence>
<organism evidence="9 10">
    <name type="scientific">Amycolatopsis sulphurea</name>
    <dbReference type="NCBI Taxonomy" id="76022"/>
    <lineage>
        <taxon>Bacteria</taxon>
        <taxon>Bacillati</taxon>
        <taxon>Actinomycetota</taxon>
        <taxon>Actinomycetes</taxon>
        <taxon>Pseudonocardiales</taxon>
        <taxon>Pseudonocardiaceae</taxon>
        <taxon>Amycolatopsis</taxon>
    </lineage>
</organism>
<dbReference type="Pfam" id="PF04973">
    <property type="entry name" value="NMN_transporter"/>
    <property type="match status" value="1"/>
</dbReference>
<feature type="transmembrane region" description="Helical" evidence="8">
    <location>
        <begin position="129"/>
        <end position="149"/>
    </location>
</feature>
<gene>
    <name evidence="9" type="ORF">ATK36_1584</name>
</gene>
<evidence type="ECO:0000256" key="6">
    <source>
        <dbReference type="ARBA" id="ARBA00022989"/>
    </source>
</evidence>
<comment type="similarity">
    <text evidence="2">Belongs to the nicotinamide ribonucleoside (NR) uptake permease (TC 4.B.1) family.</text>
</comment>
<accession>A0A2A9F838</accession>
<evidence type="ECO:0000313" key="9">
    <source>
        <dbReference type="EMBL" id="PFG46595.1"/>
    </source>
</evidence>
<feature type="transmembrane region" description="Helical" evidence="8">
    <location>
        <begin position="198"/>
        <end position="218"/>
    </location>
</feature>
<dbReference type="PANTHER" id="PTHR36122:SF2">
    <property type="entry name" value="NICOTINAMIDE RIBOSIDE TRANSPORTER PNUC"/>
    <property type="match status" value="1"/>
</dbReference>
<reference evidence="9 10" key="1">
    <citation type="submission" date="2017-10" db="EMBL/GenBank/DDBJ databases">
        <title>Sequencing the genomes of 1000 actinobacteria strains.</title>
        <authorList>
            <person name="Klenk H.-P."/>
        </authorList>
    </citation>
    <scope>NUCLEOTIDE SEQUENCE [LARGE SCALE GENOMIC DNA]</scope>
    <source>
        <strain evidence="9 10">DSM 46092</strain>
    </source>
</reference>
<keyword evidence="10" id="KW-1185">Reference proteome</keyword>
<proteinExistence type="inferred from homology"/>
<dbReference type="InterPro" id="IPR006419">
    <property type="entry name" value="NMN_transpt_PnuC"/>
</dbReference>
<evidence type="ECO:0000256" key="4">
    <source>
        <dbReference type="ARBA" id="ARBA00022475"/>
    </source>
</evidence>
<dbReference type="GO" id="GO:0005886">
    <property type="term" value="C:plasma membrane"/>
    <property type="evidence" value="ECO:0007669"/>
    <property type="project" value="UniProtKB-SubCell"/>
</dbReference>
<evidence type="ECO:0000256" key="1">
    <source>
        <dbReference type="ARBA" id="ARBA00004651"/>
    </source>
</evidence>
<feature type="transmembrane region" description="Helical" evidence="8">
    <location>
        <begin position="161"/>
        <end position="186"/>
    </location>
</feature>
<feature type="transmembrane region" description="Helical" evidence="8">
    <location>
        <begin position="66"/>
        <end position="85"/>
    </location>
</feature>
<dbReference type="GO" id="GO:0034257">
    <property type="term" value="F:nicotinamide riboside transmembrane transporter activity"/>
    <property type="evidence" value="ECO:0007669"/>
    <property type="project" value="InterPro"/>
</dbReference>
<feature type="transmembrane region" description="Helical" evidence="8">
    <location>
        <begin position="38"/>
        <end position="59"/>
    </location>
</feature>
<keyword evidence="6 8" id="KW-1133">Transmembrane helix</keyword>
<keyword evidence="3" id="KW-0813">Transport</keyword>
<feature type="transmembrane region" description="Helical" evidence="8">
    <location>
        <begin position="91"/>
        <end position="108"/>
    </location>
</feature>
<evidence type="ECO:0000313" key="10">
    <source>
        <dbReference type="Proteomes" id="UP000243542"/>
    </source>
</evidence>
<comment type="caution">
    <text evidence="9">The sequence shown here is derived from an EMBL/GenBank/DDBJ whole genome shotgun (WGS) entry which is preliminary data.</text>
</comment>
<dbReference type="AlphaFoldDB" id="A0A2A9F838"/>
<dbReference type="EMBL" id="PDJK01000002">
    <property type="protein sequence ID" value="PFG46595.1"/>
    <property type="molecule type" value="Genomic_DNA"/>
</dbReference>
<comment type="subcellular location">
    <subcellularLocation>
        <location evidence="1">Cell membrane</location>
        <topology evidence="1">Multi-pass membrane protein</topology>
    </subcellularLocation>
</comment>
<dbReference type="Proteomes" id="UP000243542">
    <property type="component" value="Unassembled WGS sequence"/>
</dbReference>
<evidence type="ECO:0000256" key="5">
    <source>
        <dbReference type="ARBA" id="ARBA00022692"/>
    </source>
</evidence>
<evidence type="ECO:0000256" key="8">
    <source>
        <dbReference type="SAM" id="Phobius"/>
    </source>
</evidence>
<evidence type="ECO:0000256" key="2">
    <source>
        <dbReference type="ARBA" id="ARBA00006669"/>
    </source>
</evidence>
<name>A0A2A9F838_9PSEU</name>
<dbReference type="PANTHER" id="PTHR36122">
    <property type="entry name" value="NICOTINAMIDE RIBOSIDE TRANSPORTER PNUC"/>
    <property type="match status" value="1"/>
</dbReference>
<protein>
    <submittedName>
        <fullName evidence="9">Nicotinamide mononucleotide transporter</fullName>
    </submittedName>
</protein>
<keyword evidence="4" id="KW-1003">Cell membrane</keyword>
<keyword evidence="7 8" id="KW-0472">Membrane</keyword>
<keyword evidence="5 8" id="KW-0812">Transmembrane</keyword>
<evidence type="ECO:0000256" key="3">
    <source>
        <dbReference type="ARBA" id="ARBA00022448"/>
    </source>
</evidence>